<proteinExistence type="predicted"/>
<dbReference type="PANTHER" id="PTHR48010">
    <property type="entry name" value="OS05G0588300 PROTEIN"/>
    <property type="match status" value="1"/>
</dbReference>
<dbReference type="InterPro" id="IPR001611">
    <property type="entry name" value="Leu-rich_rpt"/>
</dbReference>
<dbReference type="Pfam" id="PF00560">
    <property type="entry name" value="LRR_1"/>
    <property type="match status" value="1"/>
</dbReference>
<dbReference type="InterPro" id="IPR032675">
    <property type="entry name" value="LRR_dom_sf"/>
</dbReference>
<dbReference type="EMBL" id="OIVN01001582">
    <property type="protein sequence ID" value="SPC95596.1"/>
    <property type="molecule type" value="Genomic_DNA"/>
</dbReference>
<dbReference type="Gene3D" id="3.80.10.10">
    <property type="entry name" value="Ribonuclease Inhibitor"/>
    <property type="match status" value="1"/>
</dbReference>
<evidence type="ECO:0000313" key="1">
    <source>
        <dbReference type="EMBL" id="SPC95596.1"/>
    </source>
</evidence>
<dbReference type="SUPFAM" id="SSF52058">
    <property type="entry name" value="L domain-like"/>
    <property type="match status" value="1"/>
</dbReference>
<dbReference type="PANTHER" id="PTHR48010:SF90">
    <property type="entry name" value="OS07G0574100 PROTEIN"/>
    <property type="match status" value="1"/>
</dbReference>
<reference evidence="1" key="1">
    <citation type="submission" date="2018-02" db="EMBL/GenBank/DDBJ databases">
        <authorList>
            <person name="Cohen D.B."/>
            <person name="Kent A.D."/>
        </authorList>
    </citation>
    <scope>NUCLEOTIDE SEQUENCE</scope>
</reference>
<accession>A0A2N9FYA3</accession>
<organism evidence="1">
    <name type="scientific">Fagus sylvatica</name>
    <name type="common">Beechnut</name>
    <dbReference type="NCBI Taxonomy" id="28930"/>
    <lineage>
        <taxon>Eukaryota</taxon>
        <taxon>Viridiplantae</taxon>
        <taxon>Streptophyta</taxon>
        <taxon>Embryophyta</taxon>
        <taxon>Tracheophyta</taxon>
        <taxon>Spermatophyta</taxon>
        <taxon>Magnoliopsida</taxon>
        <taxon>eudicotyledons</taxon>
        <taxon>Gunneridae</taxon>
        <taxon>Pentapetalae</taxon>
        <taxon>rosids</taxon>
        <taxon>fabids</taxon>
        <taxon>Fagales</taxon>
        <taxon>Fagaceae</taxon>
        <taxon>Fagus</taxon>
    </lineage>
</organism>
<protein>
    <submittedName>
        <fullName evidence="1">Uncharacterized protein</fullName>
    </submittedName>
</protein>
<gene>
    <name evidence="1" type="ORF">FSB_LOCUS23478</name>
</gene>
<sequence>MSIWKTNNGMRIRDAPNGMILWLQRIGNSGGNGCSEFSASRETVSLAPFPTSPTSRHSSYCSSHTTTSPAGSLRPFRLDLPYNNFSGEVPVAVNGLTHLLTLRLEENRFTGSISGLNLQNLQDFNVSGNHFSGEIPKSLSGFPESAFAQNQALCGSPVKETCKNSFSDPTWPASENGAIASPLIPGIVEEFFEEGSAMLAERLGNDECTGQSTSGLFICAVCQVDLAPSEGISVHAGGIFSTSSKPWQGPFLCADCRNKKDAMEGKRPSGVKVA</sequence>
<dbReference type="InterPro" id="IPR050994">
    <property type="entry name" value="At_inactive_RLKs"/>
</dbReference>
<name>A0A2N9FYA3_FAGSY</name>
<dbReference type="AlphaFoldDB" id="A0A2N9FYA3"/>